<dbReference type="InterPro" id="IPR015943">
    <property type="entry name" value="WD40/YVTN_repeat-like_dom_sf"/>
</dbReference>
<keyword evidence="4" id="KW-1185">Reference proteome</keyword>
<evidence type="ECO:0000256" key="1">
    <source>
        <dbReference type="PROSITE-ProRule" id="PRU00221"/>
    </source>
</evidence>
<dbReference type="AlphaFoldDB" id="A0A8X8X5T9"/>
<dbReference type="SMART" id="SM00320">
    <property type="entry name" value="WD40"/>
    <property type="match status" value="1"/>
</dbReference>
<name>A0A8X8X5T9_SALSN</name>
<gene>
    <name evidence="3" type="ORF">SASPL_133832</name>
</gene>
<protein>
    <submittedName>
        <fullName evidence="3">Uncharacterized protein</fullName>
    </submittedName>
</protein>
<comment type="caution">
    <text evidence="3">The sequence shown here is derived from an EMBL/GenBank/DDBJ whole genome shotgun (WGS) entry which is preliminary data.</text>
</comment>
<dbReference type="PROSITE" id="PS50082">
    <property type="entry name" value="WD_REPEATS_2"/>
    <property type="match status" value="1"/>
</dbReference>
<dbReference type="Gene3D" id="2.130.10.10">
    <property type="entry name" value="YVTN repeat-like/Quinoprotein amine dehydrogenase"/>
    <property type="match status" value="1"/>
</dbReference>
<proteinExistence type="predicted"/>
<dbReference type="SUPFAM" id="SSF50978">
    <property type="entry name" value="WD40 repeat-like"/>
    <property type="match status" value="1"/>
</dbReference>
<evidence type="ECO:0000256" key="2">
    <source>
        <dbReference type="SAM" id="MobiDB-lite"/>
    </source>
</evidence>
<keyword evidence="1" id="KW-0853">WD repeat</keyword>
<dbReference type="Pfam" id="PF00400">
    <property type="entry name" value="WD40"/>
    <property type="match status" value="1"/>
</dbReference>
<feature type="region of interest" description="Disordered" evidence="2">
    <location>
        <begin position="42"/>
        <end position="62"/>
    </location>
</feature>
<reference evidence="3" key="2">
    <citation type="submission" date="2020-08" db="EMBL/GenBank/DDBJ databases">
        <title>Plant Genome Project.</title>
        <authorList>
            <person name="Zhang R.-G."/>
        </authorList>
    </citation>
    <scope>NUCLEOTIDE SEQUENCE</scope>
    <source>
        <strain evidence="3">Huo1</strain>
        <tissue evidence="3">Leaf</tissue>
    </source>
</reference>
<organism evidence="3">
    <name type="scientific">Salvia splendens</name>
    <name type="common">Scarlet sage</name>
    <dbReference type="NCBI Taxonomy" id="180675"/>
    <lineage>
        <taxon>Eukaryota</taxon>
        <taxon>Viridiplantae</taxon>
        <taxon>Streptophyta</taxon>
        <taxon>Embryophyta</taxon>
        <taxon>Tracheophyta</taxon>
        <taxon>Spermatophyta</taxon>
        <taxon>Magnoliopsida</taxon>
        <taxon>eudicotyledons</taxon>
        <taxon>Gunneridae</taxon>
        <taxon>Pentapetalae</taxon>
        <taxon>asterids</taxon>
        <taxon>lamiids</taxon>
        <taxon>Lamiales</taxon>
        <taxon>Lamiaceae</taxon>
        <taxon>Nepetoideae</taxon>
        <taxon>Mentheae</taxon>
        <taxon>Salviinae</taxon>
        <taxon>Salvia</taxon>
        <taxon>Salvia subgen. Calosphace</taxon>
        <taxon>core Calosphace</taxon>
    </lineage>
</organism>
<accession>A0A8X8X5T9</accession>
<dbReference type="EMBL" id="PNBA02000012">
    <property type="protein sequence ID" value="KAG6406233.1"/>
    <property type="molecule type" value="Genomic_DNA"/>
</dbReference>
<feature type="compositionally biased region" description="Polar residues" evidence="2">
    <location>
        <begin position="42"/>
        <end position="55"/>
    </location>
</feature>
<dbReference type="InterPro" id="IPR045182">
    <property type="entry name" value="JINGUBANG-like"/>
</dbReference>
<dbReference type="PANTHER" id="PTHR22844">
    <property type="entry name" value="F-BOX AND WD40 DOMAIN PROTEIN"/>
    <property type="match status" value="1"/>
</dbReference>
<evidence type="ECO:0000313" key="3">
    <source>
        <dbReference type="EMBL" id="KAG6406233.1"/>
    </source>
</evidence>
<dbReference type="Proteomes" id="UP000298416">
    <property type="component" value="Unassembled WGS sequence"/>
</dbReference>
<reference evidence="3" key="1">
    <citation type="submission" date="2018-01" db="EMBL/GenBank/DDBJ databases">
        <authorList>
            <person name="Mao J.F."/>
        </authorList>
    </citation>
    <scope>NUCLEOTIDE SEQUENCE</scope>
    <source>
        <strain evidence="3">Huo1</strain>
        <tissue evidence="3">Leaf</tissue>
    </source>
</reference>
<evidence type="ECO:0000313" key="4">
    <source>
        <dbReference type="Proteomes" id="UP000298416"/>
    </source>
</evidence>
<sequence>MTRRHHKVLWIEHADTISCLAVSAGLIYSGSWDKTIKVWTSSASNPSRCTTTPSTALPRGEGGTVYSASADGRIKAWARGPGKGAAFVQKGVGGAEGCFLQCCGGH</sequence>
<dbReference type="InterPro" id="IPR001680">
    <property type="entry name" value="WD40_rpt"/>
</dbReference>
<dbReference type="PANTHER" id="PTHR22844:SF340">
    <property type="entry name" value="OS01G0946100 PROTEIN"/>
    <property type="match status" value="1"/>
</dbReference>
<dbReference type="InterPro" id="IPR036322">
    <property type="entry name" value="WD40_repeat_dom_sf"/>
</dbReference>
<feature type="repeat" description="WD" evidence="1">
    <location>
        <begin position="10"/>
        <end position="39"/>
    </location>
</feature>